<name>A0ABD2QAD2_9PLAT</name>
<sequence>MPGPEKPKSYKIETPIYISDDPDFELAITLSKSMIEEKPKPTLSNKQISKKLKLVCRDSSQLNISKDKKADILLARLTTIMSIKMKSFIYAGRVKSLSQLWQSSYFTSQEQLRTESTTTLQDSALGDQEIQPISFTKELIDLSNLVGSNLVSDCFLLAQDGIPVPAHRFIFAAWEFGFIPVFM</sequence>
<proteinExistence type="predicted"/>
<accession>A0ABD2QAD2</accession>
<comment type="caution">
    <text evidence="1">The sequence shown here is derived from an EMBL/GenBank/DDBJ whole genome shotgun (WGS) entry which is preliminary data.</text>
</comment>
<keyword evidence="2" id="KW-1185">Reference proteome</keyword>
<evidence type="ECO:0000313" key="2">
    <source>
        <dbReference type="Proteomes" id="UP001626550"/>
    </source>
</evidence>
<protein>
    <recommendedName>
        <fullName evidence="3">BTB domain-containing protein</fullName>
    </recommendedName>
</protein>
<gene>
    <name evidence="1" type="ORF">Ciccas_004831</name>
</gene>
<organism evidence="1 2">
    <name type="scientific">Cichlidogyrus casuarinus</name>
    <dbReference type="NCBI Taxonomy" id="1844966"/>
    <lineage>
        <taxon>Eukaryota</taxon>
        <taxon>Metazoa</taxon>
        <taxon>Spiralia</taxon>
        <taxon>Lophotrochozoa</taxon>
        <taxon>Platyhelminthes</taxon>
        <taxon>Monogenea</taxon>
        <taxon>Monopisthocotylea</taxon>
        <taxon>Dactylogyridea</taxon>
        <taxon>Ancyrocephalidae</taxon>
        <taxon>Cichlidogyrus</taxon>
    </lineage>
</organism>
<dbReference type="AlphaFoldDB" id="A0ABD2QAD2"/>
<dbReference type="Proteomes" id="UP001626550">
    <property type="component" value="Unassembled WGS sequence"/>
</dbReference>
<dbReference type="EMBL" id="JBJKFK010000526">
    <property type="protein sequence ID" value="KAL3316523.1"/>
    <property type="molecule type" value="Genomic_DNA"/>
</dbReference>
<evidence type="ECO:0008006" key="3">
    <source>
        <dbReference type="Google" id="ProtNLM"/>
    </source>
</evidence>
<reference evidence="1 2" key="1">
    <citation type="submission" date="2024-11" db="EMBL/GenBank/DDBJ databases">
        <title>Adaptive evolution of stress response genes in parasites aligns with host niche diversity.</title>
        <authorList>
            <person name="Hahn C."/>
            <person name="Resl P."/>
        </authorList>
    </citation>
    <scope>NUCLEOTIDE SEQUENCE [LARGE SCALE GENOMIC DNA]</scope>
    <source>
        <strain evidence="1">EGGRZ-B1_66</strain>
        <tissue evidence="1">Body</tissue>
    </source>
</reference>
<evidence type="ECO:0000313" key="1">
    <source>
        <dbReference type="EMBL" id="KAL3316523.1"/>
    </source>
</evidence>